<dbReference type="SMART" id="SM00283">
    <property type="entry name" value="MA"/>
    <property type="match status" value="1"/>
</dbReference>
<comment type="subcellular location">
    <subcellularLocation>
        <location evidence="1">Cell membrane</location>
        <topology evidence="1">Multi-pass membrane protein</topology>
    </subcellularLocation>
</comment>
<dbReference type="RefSeq" id="WP_092938719.1">
    <property type="nucleotide sequence ID" value="NZ_FONX01000003.1"/>
</dbReference>
<dbReference type="CDD" id="cd12912">
    <property type="entry name" value="PDC2_MCP_like"/>
    <property type="match status" value="1"/>
</dbReference>
<dbReference type="Pfam" id="PF02743">
    <property type="entry name" value="dCache_1"/>
    <property type="match status" value="1"/>
</dbReference>
<keyword evidence="12" id="KW-1185">Reference proteome</keyword>
<dbReference type="FunFam" id="1.10.287.950:FF:000001">
    <property type="entry name" value="Methyl-accepting chemotaxis sensory transducer"/>
    <property type="match status" value="1"/>
</dbReference>
<dbReference type="STRING" id="1177982.SAMN04489711_103315"/>
<dbReference type="PROSITE" id="PS50111">
    <property type="entry name" value="CHEMOTAXIS_TRANSDUC_2"/>
    <property type="match status" value="1"/>
</dbReference>
<keyword evidence="3 8" id="KW-0812">Transmembrane</keyword>
<dbReference type="PANTHER" id="PTHR43531">
    <property type="entry name" value="PROTEIN ICFG"/>
    <property type="match status" value="1"/>
</dbReference>
<dbReference type="CDD" id="cd06225">
    <property type="entry name" value="HAMP"/>
    <property type="match status" value="1"/>
</dbReference>
<keyword evidence="4 8" id="KW-1133">Transmembrane helix</keyword>
<evidence type="ECO:0000256" key="4">
    <source>
        <dbReference type="ARBA" id="ARBA00022989"/>
    </source>
</evidence>
<dbReference type="GO" id="GO:0006935">
    <property type="term" value="P:chemotaxis"/>
    <property type="evidence" value="ECO:0007669"/>
    <property type="project" value="InterPro"/>
</dbReference>
<dbReference type="GO" id="GO:0005886">
    <property type="term" value="C:plasma membrane"/>
    <property type="evidence" value="ECO:0007669"/>
    <property type="project" value="UniProtKB-SubCell"/>
</dbReference>
<gene>
    <name evidence="11" type="ORF">SAMN04489711_103315</name>
</gene>
<dbReference type="Gene3D" id="1.10.287.950">
    <property type="entry name" value="Methyl-accepting chemotaxis protein"/>
    <property type="match status" value="1"/>
</dbReference>
<dbReference type="SMART" id="SM00304">
    <property type="entry name" value="HAMP"/>
    <property type="match status" value="1"/>
</dbReference>
<proteinExistence type="inferred from homology"/>
<dbReference type="GO" id="GO:0007165">
    <property type="term" value="P:signal transduction"/>
    <property type="evidence" value="ECO:0007669"/>
    <property type="project" value="UniProtKB-KW"/>
</dbReference>
<dbReference type="Gene3D" id="3.30.450.20">
    <property type="entry name" value="PAS domain"/>
    <property type="match status" value="2"/>
</dbReference>
<reference evidence="12" key="1">
    <citation type="submission" date="2016-10" db="EMBL/GenBank/DDBJ databases">
        <authorList>
            <person name="Varghese N."/>
            <person name="Submissions S."/>
        </authorList>
    </citation>
    <scope>NUCLEOTIDE SEQUENCE [LARGE SCALE GENOMIC DNA]</scope>
    <source>
        <strain evidence="12">DSM 27981</strain>
    </source>
</reference>
<evidence type="ECO:0000256" key="3">
    <source>
        <dbReference type="ARBA" id="ARBA00022692"/>
    </source>
</evidence>
<feature type="domain" description="HAMP" evidence="10">
    <location>
        <begin position="293"/>
        <end position="347"/>
    </location>
</feature>
<evidence type="ECO:0000256" key="1">
    <source>
        <dbReference type="ARBA" id="ARBA00004651"/>
    </source>
</evidence>
<feature type="domain" description="Methyl-accepting transducer" evidence="9">
    <location>
        <begin position="352"/>
        <end position="581"/>
    </location>
</feature>
<evidence type="ECO:0000313" key="12">
    <source>
        <dbReference type="Proteomes" id="UP000199119"/>
    </source>
</evidence>
<evidence type="ECO:0000256" key="8">
    <source>
        <dbReference type="SAM" id="Phobius"/>
    </source>
</evidence>
<dbReference type="Proteomes" id="UP000199119">
    <property type="component" value="Unassembled WGS sequence"/>
</dbReference>
<sequence length="597" mass="62864">MLTSIRARVICAFVALVIFAVLLSTTASYLIARESMWDATDSSLSTSVNDHARVIGDWVEEKTQLVNSLQDVVLAPEPDAMLKQIQVAGRFFDVGVGYPDKRTKFTDWPNIPATYDPTSRPWYQGAVKAGKPAAIPYISTSKALLVALAIPVMREGSLKAVLVGDVALDSVVETIKAIHPTPESFGMLIDQNGRIIAHPNAELRFKQVTDIAPVFGQLNATAEANAAAPMKVVVDGRVKLVRAQKIRGTDWSIVIAVDEAEAMAGARSLLQASLLALIVIAGIASMIGVAVTTTAFRRLGQVSQAMAAIGSGSGDLTQRLPDQGKDEVAIISRSFNQFVGQLQSVMLDIRDASEAVRSASDEIATANQDLSSRTESAAASLQQTAASMAEISETVQRSTAATEEANQRSSTATEIASQGGKLASDAVSTMGEIEKVSGQIGAIISVIDGIAFQTNILALNAAVEAARAGDQGRGFAVVAHEVRTLAQRSAEAAREVKDLVETTVSRVSAGSVQVRQAGKTMGEIVTQSADVQSLISGIARATHEQTSGIQEVNRAVIQLDAMVQQNAALVEESAAASASLQTQANALASTIGRFRIS</sequence>
<dbReference type="OrthoDB" id="2489132at2"/>
<keyword evidence="5 8" id="KW-0472">Membrane</keyword>
<evidence type="ECO:0000313" key="11">
    <source>
        <dbReference type="EMBL" id="SFE61978.1"/>
    </source>
</evidence>
<dbReference type="PROSITE" id="PS50885">
    <property type="entry name" value="HAMP"/>
    <property type="match status" value="1"/>
</dbReference>
<keyword evidence="7" id="KW-0807">Transducer</keyword>
<name>A0A1I2C1G0_9BURK</name>
<dbReference type="PANTHER" id="PTHR43531:SF16">
    <property type="entry name" value="METHYL-ACCEPTING CHEMOTAXIS PROTEIN II"/>
    <property type="match status" value="1"/>
</dbReference>
<dbReference type="CDD" id="cd11386">
    <property type="entry name" value="MCP_signal"/>
    <property type="match status" value="1"/>
</dbReference>
<dbReference type="InterPro" id="IPR003660">
    <property type="entry name" value="HAMP_dom"/>
</dbReference>
<dbReference type="InterPro" id="IPR051310">
    <property type="entry name" value="MCP_chemotaxis"/>
</dbReference>
<evidence type="ECO:0000256" key="7">
    <source>
        <dbReference type="PROSITE-ProRule" id="PRU00284"/>
    </source>
</evidence>
<accession>A0A1I2C1G0</accession>
<dbReference type="InterPro" id="IPR004089">
    <property type="entry name" value="MCPsignal_dom"/>
</dbReference>
<dbReference type="InterPro" id="IPR004090">
    <property type="entry name" value="Chemotax_Me-accpt_rcpt"/>
</dbReference>
<evidence type="ECO:0000256" key="2">
    <source>
        <dbReference type="ARBA" id="ARBA00022475"/>
    </source>
</evidence>
<organism evidence="11 12">
    <name type="scientific">Paracidovorax wautersii</name>
    <dbReference type="NCBI Taxonomy" id="1177982"/>
    <lineage>
        <taxon>Bacteria</taxon>
        <taxon>Pseudomonadati</taxon>
        <taxon>Pseudomonadota</taxon>
        <taxon>Betaproteobacteria</taxon>
        <taxon>Burkholderiales</taxon>
        <taxon>Comamonadaceae</taxon>
        <taxon>Paracidovorax</taxon>
    </lineage>
</organism>
<dbReference type="Pfam" id="PF00672">
    <property type="entry name" value="HAMP"/>
    <property type="match status" value="1"/>
</dbReference>
<evidence type="ECO:0000256" key="5">
    <source>
        <dbReference type="ARBA" id="ARBA00023136"/>
    </source>
</evidence>
<dbReference type="PRINTS" id="PR00260">
    <property type="entry name" value="CHEMTRNSDUCR"/>
</dbReference>
<dbReference type="AlphaFoldDB" id="A0A1I2C1G0"/>
<evidence type="ECO:0000259" key="9">
    <source>
        <dbReference type="PROSITE" id="PS50111"/>
    </source>
</evidence>
<dbReference type="GO" id="GO:0004888">
    <property type="term" value="F:transmembrane signaling receptor activity"/>
    <property type="evidence" value="ECO:0007669"/>
    <property type="project" value="InterPro"/>
</dbReference>
<protein>
    <submittedName>
        <fullName evidence="11">Methyl-accepting chemotaxis sensory transducer with Cache sensor</fullName>
    </submittedName>
</protein>
<dbReference type="Pfam" id="PF00015">
    <property type="entry name" value="MCPsignal"/>
    <property type="match status" value="1"/>
</dbReference>
<evidence type="ECO:0000259" key="10">
    <source>
        <dbReference type="PROSITE" id="PS50885"/>
    </source>
</evidence>
<dbReference type="InterPro" id="IPR033479">
    <property type="entry name" value="dCache_1"/>
</dbReference>
<dbReference type="SUPFAM" id="SSF58104">
    <property type="entry name" value="Methyl-accepting chemotaxis protein (MCP) signaling domain"/>
    <property type="match status" value="1"/>
</dbReference>
<keyword evidence="2" id="KW-1003">Cell membrane</keyword>
<dbReference type="EMBL" id="FONX01000003">
    <property type="protein sequence ID" value="SFE61978.1"/>
    <property type="molecule type" value="Genomic_DNA"/>
</dbReference>
<feature type="transmembrane region" description="Helical" evidence="8">
    <location>
        <begin position="274"/>
        <end position="296"/>
    </location>
</feature>
<evidence type="ECO:0000256" key="6">
    <source>
        <dbReference type="ARBA" id="ARBA00029447"/>
    </source>
</evidence>
<comment type="similarity">
    <text evidence="6">Belongs to the methyl-accepting chemotaxis (MCP) protein family.</text>
</comment>